<keyword evidence="1" id="KW-1133">Transmembrane helix</keyword>
<evidence type="ECO:0000313" key="2">
    <source>
        <dbReference type="EMBL" id="MBF8177259.1"/>
    </source>
</evidence>
<keyword evidence="3" id="KW-1185">Reference proteome</keyword>
<evidence type="ECO:0000313" key="3">
    <source>
        <dbReference type="Proteomes" id="UP000657372"/>
    </source>
</evidence>
<feature type="transmembrane region" description="Helical" evidence="1">
    <location>
        <begin position="106"/>
        <end position="128"/>
    </location>
</feature>
<evidence type="ECO:0008006" key="4">
    <source>
        <dbReference type="Google" id="ProtNLM"/>
    </source>
</evidence>
<accession>A0ABS0ER55</accession>
<keyword evidence="1" id="KW-0812">Transmembrane</keyword>
<sequence>MDPLTIALSLAAQFAPGIIKYLTGSDTAGTVAGQVVDIAKTVTGKTDPEEVIKALQVDPGLVLQFQTAVLNSEADLEKAYLADRESARSRDVELAKLGRKNVRADIMVALDVIGLIACLVVLCLFRDAIPGETVGLISTIASIFGLCLRDAHQFEFGSSRSSLSKDDTIKNLTK</sequence>
<dbReference type="Proteomes" id="UP000657372">
    <property type="component" value="Unassembled WGS sequence"/>
</dbReference>
<name>A0ABS0ER55_9BURK</name>
<evidence type="ECO:0000256" key="1">
    <source>
        <dbReference type="SAM" id="Phobius"/>
    </source>
</evidence>
<dbReference type="RefSeq" id="WP_195875013.1">
    <property type="nucleotide sequence ID" value="NZ_JADOEL010000003.1"/>
</dbReference>
<dbReference type="EMBL" id="JADOEL010000003">
    <property type="protein sequence ID" value="MBF8177259.1"/>
    <property type="molecule type" value="Genomic_DNA"/>
</dbReference>
<comment type="caution">
    <text evidence="2">The sequence shown here is derived from an EMBL/GenBank/DDBJ whole genome shotgun (WGS) entry which is preliminary data.</text>
</comment>
<gene>
    <name evidence="2" type="ORF">IXC47_06160</name>
</gene>
<reference evidence="2 3" key="1">
    <citation type="submission" date="2020-11" db="EMBL/GenBank/DDBJ databases">
        <title>WGS of Herminiimonas contaminans strain Marseille-Q4544 isolated from planarians Schmidtea mediterranea.</title>
        <authorList>
            <person name="Kangale L."/>
        </authorList>
    </citation>
    <scope>NUCLEOTIDE SEQUENCE [LARGE SCALE GENOMIC DNA]</scope>
    <source>
        <strain evidence="2 3">Marseille-Q4544</strain>
    </source>
</reference>
<protein>
    <recommendedName>
        <fullName evidence="4">Holin (3TMs family)</fullName>
    </recommendedName>
</protein>
<proteinExistence type="predicted"/>
<organism evidence="2 3">
    <name type="scientific">Herminiimonas contaminans</name>
    <dbReference type="NCBI Taxonomy" id="1111140"/>
    <lineage>
        <taxon>Bacteria</taxon>
        <taxon>Pseudomonadati</taxon>
        <taxon>Pseudomonadota</taxon>
        <taxon>Betaproteobacteria</taxon>
        <taxon>Burkholderiales</taxon>
        <taxon>Oxalobacteraceae</taxon>
        <taxon>Herminiimonas</taxon>
    </lineage>
</organism>
<keyword evidence="1" id="KW-0472">Membrane</keyword>